<gene>
    <name evidence="1" type="ORF">A2892_02475</name>
</gene>
<sequence length="110" mass="12947">MVISFPKIQKYLESLDLANADKLDIIAKELIFDEAFYEKVSQALRRRFSRGAETVEAIDRGGRLTRVKREKRGGKYRYLVLGENGDWFESNERIWIVAMYALWQASKKHF</sequence>
<organism evidence="1 2">
    <name type="scientific">Candidatus Woesebacteria bacterium RIFCSPLOWO2_01_FULL_39_10b</name>
    <dbReference type="NCBI Taxonomy" id="1802517"/>
    <lineage>
        <taxon>Bacteria</taxon>
        <taxon>Candidatus Woeseibacteriota</taxon>
    </lineage>
</organism>
<evidence type="ECO:0000313" key="2">
    <source>
        <dbReference type="Proteomes" id="UP000176404"/>
    </source>
</evidence>
<dbReference type="AlphaFoldDB" id="A0A1F8B811"/>
<dbReference type="EMBL" id="MGHD01000019">
    <property type="protein sequence ID" value="OGM59488.1"/>
    <property type="molecule type" value="Genomic_DNA"/>
</dbReference>
<name>A0A1F8B811_9BACT</name>
<protein>
    <submittedName>
        <fullName evidence="1">Uncharacterized protein</fullName>
    </submittedName>
</protein>
<accession>A0A1F8B811</accession>
<proteinExistence type="predicted"/>
<comment type="caution">
    <text evidence="1">The sequence shown here is derived from an EMBL/GenBank/DDBJ whole genome shotgun (WGS) entry which is preliminary data.</text>
</comment>
<dbReference type="Proteomes" id="UP000176404">
    <property type="component" value="Unassembled WGS sequence"/>
</dbReference>
<dbReference type="STRING" id="1802517.A2892_02475"/>
<evidence type="ECO:0000313" key="1">
    <source>
        <dbReference type="EMBL" id="OGM59488.1"/>
    </source>
</evidence>
<reference evidence="1 2" key="1">
    <citation type="journal article" date="2016" name="Nat. Commun.">
        <title>Thousands of microbial genomes shed light on interconnected biogeochemical processes in an aquifer system.</title>
        <authorList>
            <person name="Anantharaman K."/>
            <person name="Brown C.T."/>
            <person name="Hug L.A."/>
            <person name="Sharon I."/>
            <person name="Castelle C.J."/>
            <person name="Probst A.J."/>
            <person name="Thomas B.C."/>
            <person name="Singh A."/>
            <person name="Wilkins M.J."/>
            <person name="Karaoz U."/>
            <person name="Brodie E.L."/>
            <person name="Williams K.H."/>
            <person name="Hubbard S.S."/>
            <person name="Banfield J.F."/>
        </authorList>
    </citation>
    <scope>NUCLEOTIDE SEQUENCE [LARGE SCALE GENOMIC DNA]</scope>
</reference>